<keyword evidence="1" id="KW-1185">Reference proteome</keyword>
<sequence length="145" mass="16112">MAAFEKLTHLFSATESSLSSSLFPPPQPPPVLSFTMLILELSPNPFSQGDEEHKDAANPSLFCLNIVWLVELKSPSASVVLELNKILMEQFKEMLNKGVEERLRTETVEIDARVETGVAAQMIVQIPHLFEAWACSRGMEVSPLD</sequence>
<organism evidence="1 2">
    <name type="scientific">Elaeis guineensis var. tenera</name>
    <name type="common">Oil palm</name>
    <dbReference type="NCBI Taxonomy" id="51953"/>
    <lineage>
        <taxon>Eukaryota</taxon>
        <taxon>Viridiplantae</taxon>
        <taxon>Streptophyta</taxon>
        <taxon>Embryophyta</taxon>
        <taxon>Tracheophyta</taxon>
        <taxon>Spermatophyta</taxon>
        <taxon>Magnoliopsida</taxon>
        <taxon>Liliopsida</taxon>
        <taxon>Arecaceae</taxon>
        <taxon>Arecoideae</taxon>
        <taxon>Cocoseae</taxon>
        <taxon>Elaeidinae</taxon>
        <taxon>Elaeis</taxon>
    </lineage>
</organism>
<dbReference type="InParanoid" id="A0A6I9S9G6"/>
<dbReference type="Proteomes" id="UP000504607">
    <property type="component" value="Chromosome 15"/>
</dbReference>
<evidence type="ECO:0000313" key="1">
    <source>
        <dbReference type="Proteomes" id="UP000504607"/>
    </source>
</evidence>
<accession>A0A6I9S9G6</accession>
<dbReference type="OrthoDB" id="7305308at2759"/>
<dbReference type="AlphaFoldDB" id="A0A6I9S9G6"/>
<dbReference type="KEGG" id="egu:105058252"/>
<proteinExistence type="predicted"/>
<dbReference type="RefSeq" id="XP_010939437.1">
    <property type="nucleotide sequence ID" value="XM_010941135.3"/>
</dbReference>
<gene>
    <name evidence="2" type="primary">LOC105058252</name>
</gene>
<name>A0A6I9S9G6_ELAGV</name>
<dbReference type="GeneID" id="105058252"/>
<protein>
    <submittedName>
        <fullName evidence="2">Uncharacterized protein LOC105058252 isoform X1</fullName>
    </submittedName>
</protein>
<reference evidence="2" key="1">
    <citation type="submission" date="2025-08" db="UniProtKB">
        <authorList>
            <consortium name="RefSeq"/>
        </authorList>
    </citation>
    <scope>IDENTIFICATION</scope>
</reference>
<evidence type="ECO:0000313" key="2">
    <source>
        <dbReference type="RefSeq" id="XP_010939437.1"/>
    </source>
</evidence>